<dbReference type="Proteomes" id="UP000887580">
    <property type="component" value="Unplaced"/>
</dbReference>
<name>A0AC35GRS5_9BILA</name>
<accession>A0AC35GRS5</accession>
<organism evidence="1 2">
    <name type="scientific">Panagrolaimus sp. PS1159</name>
    <dbReference type="NCBI Taxonomy" id="55785"/>
    <lineage>
        <taxon>Eukaryota</taxon>
        <taxon>Metazoa</taxon>
        <taxon>Ecdysozoa</taxon>
        <taxon>Nematoda</taxon>
        <taxon>Chromadorea</taxon>
        <taxon>Rhabditida</taxon>
        <taxon>Tylenchina</taxon>
        <taxon>Panagrolaimomorpha</taxon>
        <taxon>Panagrolaimoidea</taxon>
        <taxon>Panagrolaimidae</taxon>
        <taxon>Panagrolaimus</taxon>
    </lineage>
</organism>
<evidence type="ECO:0000313" key="1">
    <source>
        <dbReference type="Proteomes" id="UP000887580"/>
    </source>
</evidence>
<sequence length="127" mass="13691">MSQENINVVARLRPFSEHIGITGESSVAIDAMNSTVTIKSTNKKFKLNNVFDENATQEAMYNKVGEPVVGAFLDGFNGTIFAYGQTGSGKTFTMLGPDEADDETKSGIIPRAIKNIFAVLNAEAKKV</sequence>
<proteinExistence type="predicted"/>
<evidence type="ECO:0000313" key="2">
    <source>
        <dbReference type="WBParaSite" id="PS1159_v2.g8022.t1"/>
    </source>
</evidence>
<protein>
    <submittedName>
        <fullName evidence="2">Kinesin motor domain-containing protein</fullName>
    </submittedName>
</protein>
<reference evidence="2" key="1">
    <citation type="submission" date="2022-11" db="UniProtKB">
        <authorList>
            <consortium name="WormBaseParasite"/>
        </authorList>
    </citation>
    <scope>IDENTIFICATION</scope>
</reference>
<dbReference type="WBParaSite" id="PS1159_v2.g8022.t1">
    <property type="protein sequence ID" value="PS1159_v2.g8022.t1"/>
    <property type="gene ID" value="PS1159_v2.g8022"/>
</dbReference>